<dbReference type="InterPro" id="IPR027417">
    <property type="entry name" value="P-loop_NTPase"/>
</dbReference>
<evidence type="ECO:0000256" key="1">
    <source>
        <dbReference type="ARBA" id="ARBA00005417"/>
    </source>
</evidence>
<evidence type="ECO:0000256" key="3">
    <source>
        <dbReference type="ARBA" id="ARBA00022741"/>
    </source>
</evidence>
<dbReference type="SUPFAM" id="SSF52540">
    <property type="entry name" value="P-loop containing nucleoside triphosphate hydrolases"/>
    <property type="match status" value="1"/>
</dbReference>
<dbReference type="GO" id="GO:0005524">
    <property type="term" value="F:ATP binding"/>
    <property type="evidence" value="ECO:0007669"/>
    <property type="project" value="UniProtKB-KW"/>
</dbReference>
<feature type="domain" description="CBS" evidence="9">
    <location>
        <begin position="382"/>
        <end position="438"/>
    </location>
</feature>
<dbReference type="Pfam" id="PF00005">
    <property type="entry name" value="ABC_tran"/>
    <property type="match status" value="1"/>
</dbReference>
<keyword evidence="4 10" id="KW-0067">ATP-binding</keyword>
<dbReference type="CDD" id="cd03294">
    <property type="entry name" value="ABC_Pro_Gly_Betaine"/>
    <property type="match status" value="1"/>
</dbReference>
<dbReference type="Gene3D" id="3.10.580.10">
    <property type="entry name" value="CBS-domain"/>
    <property type="match status" value="1"/>
</dbReference>
<dbReference type="InterPro" id="IPR017871">
    <property type="entry name" value="ABC_transporter-like_CS"/>
</dbReference>
<gene>
    <name evidence="10" type="ORF">KIN34_00215</name>
</gene>
<evidence type="ECO:0000256" key="2">
    <source>
        <dbReference type="ARBA" id="ARBA00022448"/>
    </source>
</evidence>
<dbReference type="PROSITE" id="PS00211">
    <property type="entry name" value="ABC_TRANSPORTER_1"/>
    <property type="match status" value="1"/>
</dbReference>
<dbReference type="InterPro" id="IPR046342">
    <property type="entry name" value="CBS_dom_sf"/>
</dbReference>
<comment type="caution">
    <text evidence="10">The sequence shown here is derived from an EMBL/GenBank/DDBJ whole genome shotgun (WGS) entry which is preliminary data.</text>
</comment>
<feature type="region of interest" description="Disordered" evidence="7">
    <location>
        <begin position="62"/>
        <end position="87"/>
    </location>
</feature>
<keyword evidence="6" id="KW-0129">CBS domain</keyword>
<comment type="similarity">
    <text evidence="1">Belongs to the ABC transporter superfamily.</text>
</comment>
<evidence type="ECO:0000256" key="7">
    <source>
        <dbReference type="SAM" id="MobiDB-lite"/>
    </source>
</evidence>
<keyword evidence="3" id="KW-0547">Nucleotide-binding</keyword>
<name>A0ABS5TU94_9CELL</name>
<evidence type="ECO:0000313" key="11">
    <source>
        <dbReference type="Proteomes" id="UP000722125"/>
    </source>
</evidence>
<dbReference type="Proteomes" id="UP000722125">
    <property type="component" value="Unassembled WGS sequence"/>
</dbReference>
<keyword evidence="5" id="KW-0029">Amino-acid transport</keyword>
<dbReference type="InterPro" id="IPR005892">
    <property type="entry name" value="Gly-betaine_transp_ATP-bd"/>
</dbReference>
<dbReference type="InterPro" id="IPR003593">
    <property type="entry name" value="AAA+_ATPase"/>
</dbReference>
<dbReference type="PROSITE" id="PS50893">
    <property type="entry name" value="ABC_TRANSPORTER_2"/>
    <property type="match status" value="1"/>
</dbReference>
<proteinExistence type="inferred from homology"/>
<dbReference type="EMBL" id="JAHBOH010000001">
    <property type="protein sequence ID" value="MBT0992714.1"/>
    <property type="molecule type" value="Genomic_DNA"/>
</dbReference>
<dbReference type="InterPro" id="IPR051921">
    <property type="entry name" value="ABC_osmolyte_uptake_ATP-bind"/>
</dbReference>
<reference evidence="10 11" key="1">
    <citation type="submission" date="2021-05" db="EMBL/GenBank/DDBJ databases">
        <title>Description of Cellulomonas sp. DKR-3 sp. nov.</title>
        <authorList>
            <person name="Dahal R.H."/>
            <person name="Chaudhary D.K."/>
        </authorList>
    </citation>
    <scope>NUCLEOTIDE SEQUENCE [LARGE SCALE GENOMIC DNA]</scope>
    <source>
        <strain evidence="10 11">DKR-3</strain>
    </source>
</reference>
<evidence type="ECO:0000256" key="4">
    <source>
        <dbReference type="ARBA" id="ARBA00022840"/>
    </source>
</evidence>
<dbReference type="SUPFAM" id="SSF54631">
    <property type="entry name" value="CBS-domain pair"/>
    <property type="match status" value="1"/>
</dbReference>
<dbReference type="SMART" id="SM00382">
    <property type="entry name" value="AAA"/>
    <property type="match status" value="1"/>
</dbReference>
<dbReference type="NCBIfam" id="TIGR01186">
    <property type="entry name" value="proV"/>
    <property type="match status" value="1"/>
</dbReference>
<evidence type="ECO:0000259" key="9">
    <source>
        <dbReference type="PROSITE" id="PS51371"/>
    </source>
</evidence>
<keyword evidence="2" id="KW-0813">Transport</keyword>
<dbReference type="InterPro" id="IPR003439">
    <property type="entry name" value="ABC_transporter-like_ATP-bd"/>
</dbReference>
<dbReference type="InterPro" id="IPR000644">
    <property type="entry name" value="CBS_dom"/>
</dbReference>
<dbReference type="PANTHER" id="PTHR43869">
    <property type="entry name" value="GLYCINE BETAINE/PROLINE BETAINE TRANSPORT SYSTEM ATP-BINDING PROTEIN PROV"/>
    <property type="match status" value="1"/>
</dbReference>
<feature type="region of interest" description="Disordered" evidence="7">
    <location>
        <begin position="1"/>
        <end position="45"/>
    </location>
</feature>
<evidence type="ECO:0000259" key="8">
    <source>
        <dbReference type="PROSITE" id="PS50893"/>
    </source>
</evidence>
<evidence type="ECO:0000256" key="5">
    <source>
        <dbReference type="ARBA" id="ARBA00022970"/>
    </source>
</evidence>
<evidence type="ECO:0000313" key="10">
    <source>
        <dbReference type="EMBL" id="MBT0992714.1"/>
    </source>
</evidence>
<evidence type="ECO:0000256" key="6">
    <source>
        <dbReference type="PROSITE-ProRule" id="PRU00703"/>
    </source>
</evidence>
<dbReference type="Gene3D" id="3.40.50.300">
    <property type="entry name" value="P-loop containing nucleotide triphosphate hydrolases"/>
    <property type="match status" value="1"/>
</dbReference>
<organism evidence="10 11">
    <name type="scientific">Cellulomonas fulva</name>
    <dbReference type="NCBI Taxonomy" id="2835530"/>
    <lineage>
        <taxon>Bacteria</taxon>
        <taxon>Bacillati</taxon>
        <taxon>Actinomycetota</taxon>
        <taxon>Actinomycetes</taxon>
        <taxon>Micrococcales</taxon>
        <taxon>Cellulomonadaceae</taxon>
        <taxon>Cellulomonas</taxon>
    </lineage>
</organism>
<feature type="compositionally biased region" description="Low complexity" evidence="7">
    <location>
        <begin position="27"/>
        <end position="40"/>
    </location>
</feature>
<feature type="domain" description="ABC transporter" evidence="8">
    <location>
        <begin position="109"/>
        <end position="367"/>
    </location>
</feature>
<dbReference type="PROSITE" id="PS51371">
    <property type="entry name" value="CBS"/>
    <property type="match status" value="1"/>
</dbReference>
<dbReference type="PANTHER" id="PTHR43869:SF1">
    <property type="entry name" value="GLYCINE BETAINE_PROLINE BETAINE TRANSPORT SYSTEM ATP-BINDING PROTEIN PROV"/>
    <property type="match status" value="1"/>
</dbReference>
<feature type="compositionally biased region" description="Low complexity" evidence="7">
    <location>
        <begin position="8"/>
        <end position="17"/>
    </location>
</feature>
<sequence length="514" mass="56017">MWRRRTARGTGRIRTARVWPRRDPGAGWSTTRSTTGRSGRPCAGGPRACLVGRVRACPLRETSRRAPGSDACDRSARSEPSARPCRDPRHGCWAVPGRHRRTRVDVTGLRAEGVFKVFGRRPNEAVRRLQQGATRDEVRPWGTAAVIDATFEVRSGETFVVMGLSGSGKSTLIRMLNGLWRPTAGSVVLGDADLTTVTGAQLRELRRRRVSMVFQHFALLPHLSVIDNAAYPLEIQGVERAERRRRAGEALELVGLNQWADHLPSQLSGGMRQRVGLARALAADTDVLLMDEAFSALDPLIRREMQDQLLELQQTLGKTIVFITHDLNEAMYLGDRIAVMRDGRVVQVGTSEEILSEPANDYVAQFVADVDRTRVLTAGSVMQRPASVVPVTGGPRLALRTMREQQAAAAYVVDRARVLRGVVRDADAVEAVRRGTESLEGLLDATVPAIGVDTPLSEVFAPAAETALPLPVTDAAGRLVGVIPRVTLLEAMVPPTTTGETPVQDVRTATEVAR</sequence>
<protein>
    <submittedName>
        <fullName evidence="10">Glycine betaine/L-proline ABC transporter ATP-binding protein</fullName>
    </submittedName>
</protein>
<keyword evidence="11" id="KW-1185">Reference proteome</keyword>
<accession>A0ABS5TU94</accession>